<dbReference type="InterPro" id="IPR016047">
    <property type="entry name" value="M23ase_b-sheet_dom"/>
</dbReference>
<keyword evidence="8" id="KW-0482">Metalloprotease</keyword>
<dbReference type="EMBL" id="CP033004">
    <property type="protein sequence ID" value="QCI23322.1"/>
    <property type="molecule type" value="Genomic_DNA"/>
</dbReference>
<dbReference type="Gene3D" id="2.70.70.10">
    <property type="entry name" value="Glucose Permease (Domain IIA)"/>
    <property type="match status" value="1"/>
</dbReference>
<dbReference type="GO" id="GO:0046872">
    <property type="term" value="F:metal ion binding"/>
    <property type="evidence" value="ECO:0007669"/>
    <property type="project" value="UniProtKB-KW"/>
</dbReference>
<keyword evidence="5" id="KW-0479">Metal-binding</keyword>
<dbReference type="InterPro" id="IPR011055">
    <property type="entry name" value="Dup_hybrid_motif"/>
</dbReference>
<organism evidence="11 12">
    <name type="scientific">Buchnera aphidicola subsp. Melaphis rhois</name>
    <dbReference type="NCBI Taxonomy" id="118103"/>
    <lineage>
        <taxon>Bacteria</taxon>
        <taxon>Pseudomonadati</taxon>
        <taxon>Pseudomonadota</taxon>
        <taxon>Gammaproteobacteria</taxon>
        <taxon>Enterobacterales</taxon>
        <taxon>Erwiniaceae</taxon>
        <taxon>Buchnera</taxon>
    </lineage>
</organism>
<dbReference type="CDD" id="cd12797">
    <property type="entry name" value="M23_peptidase"/>
    <property type="match status" value="1"/>
</dbReference>
<evidence type="ECO:0000256" key="8">
    <source>
        <dbReference type="ARBA" id="ARBA00023049"/>
    </source>
</evidence>
<dbReference type="PANTHER" id="PTHR21666">
    <property type="entry name" value="PEPTIDASE-RELATED"/>
    <property type="match status" value="1"/>
</dbReference>
<comment type="subcellular location">
    <subcellularLocation>
        <location evidence="2">Cell membrane</location>
        <topology evidence="2">Single-pass membrane protein</topology>
    </subcellularLocation>
</comment>
<evidence type="ECO:0000256" key="2">
    <source>
        <dbReference type="ARBA" id="ARBA00004162"/>
    </source>
</evidence>
<evidence type="ECO:0000313" key="11">
    <source>
        <dbReference type="EMBL" id="QCI23322.1"/>
    </source>
</evidence>
<comment type="cofactor">
    <cofactor evidence="1">
        <name>Zn(2+)</name>
        <dbReference type="ChEBI" id="CHEBI:29105"/>
    </cofactor>
</comment>
<evidence type="ECO:0000256" key="1">
    <source>
        <dbReference type="ARBA" id="ARBA00001947"/>
    </source>
</evidence>
<dbReference type="SUPFAM" id="SSF51261">
    <property type="entry name" value="Duplicated hybrid motif"/>
    <property type="match status" value="1"/>
</dbReference>
<evidence type="ECO:0000256" key="5">
    <source>
        <dbReference type="ARBA" id="ARBA00022723"/>
    </source>
</evidence>
<reference evidence="11 12" key="1">
    <citation type="submission" date="2018-10" db="EMBL/GenBank/DDBJ databases">
        <title>Comparative functional genomics of the obligate endosymbiont Buchnera aphidicola.</title>
        <authorList>
            <person name="Chong R.A."/>
        </authorList>
    </citation>
    <scope>NUCLEOTIDE SEQUENCE [LARGE SCALE GENOMIC DNA]</scope>
    <source>
        <strain evidence="11 12">Mrh</strain>
    </source>
</reference>
<dbReference type="FunFam" id="2.70.70.10:FF:000002">
    <property type="entry name" value="Murein DD-endopeptidase MepM"/>
    <property type="match status" value="1"/>
</dbReference>
<dbReference type="Gene3D" id="3.10.450.350">
    <property type="match status" value="1"/>
</dbReference>
<evidence type="ECO:0000259" key="9">
    <source>
        <dbReference type="Pfam" id="PF01551"/>
    </source>
</evidence>
<dbReference type="Proteomes" id="UP000298566">
    <property type="component" value="Chromosome"/>
</dbReference>
<dbReference type="InterPro" id="IPR050570">
    <property type="entry name" value="Cell_wall_metabolism_enzyme"/>
</dbReference>
<dbReference type="GO" id="GO:0004222">
    <property type="term" value="F:metalloendopeptidase activity"/>
    <property type="evidence" value="ECO:0007669"/>
    <property type="project" value="TreeGrafter"/>
</dbReference>
<evidence type="ECO:0000256" key="7">
    <source>
        <dbReference type="ARBA" id="ARBA00022833"/>
    </source>
</evidence>
<feature type="domain" description="M23ase beta-sheet core" evidence="9">
    <location>
        <begin position="271"/>
        <end position="365"/>
    </location>
</feature>
<evidence type="ECO:0000256" key="6">
    <source>
        <dbReference type="ARBA" id="ARBA00022801"/>
    </source>
</evidence>
<dbReference type="GO" id="GO:0005886">
    <property type="term" value="C:plasma membrane"/>
    <property type="evidence" value="ECO:0007669"/>
    <property type="project" value="UniProtKB-SubCell"/>
</dbReference>
<dbReference type="PANTHER" id="PTHR21666:SF292">
    <property type="entry name" value="MUREIN DD-ENDOPEPTIDASE MEPM"/>
    <property type="match status" value="1"/>
</dbReference>
<sequence length="394" mass="46637">MLYIFKNILFIFSKRYNVTLTDFLLIIFLFVTCNKFSYINYSREINSKNINNKYFQNNKLLNDCDVNNNFDQIFFFIKNYSCDSINNHIFLNNFKNSYSINCIIYKSCLYNNFKRKNKFCHELLIYNTSEYLDKKPDFYTKKYCNITIMLNKNFIKTITSWGININEIKNVIDNVKNLIYFYKLDVNIPLNLLIKRSLLHEKVYKNTIVGFKIYYNCVYYYGILEKNGKFYDNKGYSLITQFLRFPFLKKYRVSSNFNLHRLNPITNKISPHQGIDYAMPIGTPILSIGDGKVIKTKSSTAAGKYIIIRHNIQCITKYMHLKKILVKVGEKVKKGDQIGLSGNTGYSTGPHLHYEVWVNNKVINPNKLVLFEKLSGKKLKIHLNFLKKIMYYFI</sequence>
<keyword evidence="4" id="KW-0645">Protease</keyword>
<keyword evidence="6" id="KW-0378">Hydrolase</keyword>
<dbReference type="Pfam" id="PF01551">
    <property type="entry name" value="Peptidase_M23"/>
    <property type="match status" value="1"/>
</dbReference>
<keyword evidence="7" id="KW-0862">Zinc</keyword>
<evidence type="ECO:0000313" key="12">
    <source>
        <dbReference type="Proteomes" id="UP000298566"/>
    </source>
</evidence>
<evidence type="ECO:0000256" key="3">
    <source>
        <dbReference type="ARBA" id="ARBA00006646"/>
    </source>
</evidence>
<dbReference type="InterPro" id="IPR045834">
    <property type="entry name" value="Csd3_N2"/>
</dbReference>
<feature type="domain" description="Csd3-like second N-terminal" evidence="10">
    <location>
        <begin position="146"/>
        <end position="258"/>
    </location>
</feature>
<name>A0A4D6Y132_BUCMH</name>
<dbReference type="Pfam" id="PF19425">
    <property type="entry name" value="Csd3_N2"/>
    <property type="match status" value="1"/>
</dbReference>
<gene>
    <name evidence="11" type="ORF">D9V73_01520</name>
</gene>
<evidence type="ECO:0000259" key="10">
    <source>
        <dbReference type="Pfam" id="PF19425"/>
    </source>
</evidence>
<dbReference type="AlphaFoldDB" id="A0A4D6Y132"/>
<proteinExistence type="inferred from homology"/>
<evidence type="ECO:0000256" key="4">
    <source>
        <dbReference type="ARBA" id="ARBA00022670"/>
    </source>
</evidence>
<protein>
    <submittedName>
        <fullName evidence="11">Uncharacterized protein</fullName>
    </submittedName>
</protein>
<dbReference type="GO" id="GO:0006508">
    <property type="term" value="P:proteolysis"/>
    <property type="evidence" value="ECO:0007669"/>
    <property type="project" value="UniProtKB-KW"/>
</dbReference>
<comment type="similarity">
    <text evidence="3">Belongs to the peptidase M23B family.</text>
</comment>
<accession>A0A4D6Y132</accession>